<dbReference type="EMBL" id="BMHI01000004">
    <property type="protein sequence ID" value="GGB34597.1"/>
    <property type="molecule type" value="Genomic_DNA"/>
</dbReference>
<protein>
    <submittedName>
        <fullName evidence="3">Universal stress protein</fullName>
    </submittedName>
</protein>
<organism evidence="3 4">
    <name type="scientific">Flexivirga endophytica</name>
    <dbReference type="NCBI Taxonomy" id="1849103"/>
    <lineage>
        <taxon>Bacteria</taxon>
        <taxon>Bacillati</taxon>
        <taxon>Actinomycetota</taxon>
        <taxon>Actinomycetes</taxon>
        <taxon>Micrococcales</taxon>
        <taxon>Dermacoccaceae</taxon>
        <taxon>Flexivirga</taxon>
    </lineage>
</organism>
<dbReference type="Pfam" id="PF00582">
    <property type="entry name" value="Usp"/>
    <property type="match status" value="2"/>
</dbReference>
<dbReference type="InterPro" id="IPR006015">
    <property type="entry name" value="Universal_stress_UspA"/>
</dbReference>
<evidence type="ECO:0000259" key="2">
    <source>
        <dbReference type="Pfam" id="PF00582"/>
    </source>
</evidence>
<dbReference type="RefSeq" id="WP_188837517.1">
    <property type="nucleotide sequence ID" value="NZ_BMHI01000004.1"/>
</dbReference>
<dbReference type="AlphaFoldDB" id="A0A916WW38"/>
<dbReference type="PANTHER" id="PTHR46268">
    <property type="entry name" value="STRESS RESPONSE PROTEIN NHAX"/>
    <property type="match status" value="1"/>
</dbReference>
<reference evidence="3" key="2">
    <citation type="submission" date="2020-09" db="EMBL/GenBank/DDBJ databases">
        <authorList>
            <person name="Sun Q."/>
            <person name="Zhou Y."/>
        </authorList>
    </citation>
    <scope>NUCLEOTIDE SEQUENCE</scope>
    <source>
        <strain evidence="3">CGMCC 1.15085</strain>
    </source>
</reference>
<gene>
    <name evidence="3" type="ORF">GCM10011492_26570</name>
</gene>
<evidence type="ECO:0000256" key="1">
    <source>
        <dbReference type="ARBA" id="ARBA00008791"/>
    </source>
</evidence>
<sequence length="302" mass="31695">MTIHVPTDAIVVGVDGSEQSWEALRWAARAADAADRPLHLLHAEGALMSPYQMTVTEDPIDNICDEALGVVAHHHPNLAVSWSQPSESPVPALVDASAVASEIVLGSRGTGAVRGAVLGSVTTQVSASAHCPVVVVRHALSDRQQRGSIVVGVDARPDGVAALDFAFAEAERRGLPLVAVLCWQLDRMDFASGVPMPGGDMKSIHRHYRTILESALVDGRSRHPKVQVTGDVVCAPSTSALVERSASASLLVVGTRGHHELAGLVLGSVSQGAIRRSHCPVAVVPAVHIGHAKRTNHQHSTA</sequence>
<dbReference type="PRINTS" id="PR01438">
    <property type="entry name" value="UNVRSLSTRESS"/>
</dbReference>
<comment type="caution">
    <text evidence="3">The sequence shown here is derived from an EMBL/GenBank/DDBJ whole genome shotgun (WGS) entry which is preliminary data.</text>
</comment>
<dbReference type="Proteomes" id="UP000636793">
    <property type="component" value="Unassembled WGS sequence"/>
</dbReference>
<reference evidence="3" key="1">
    <citation type="journal article" date="2014" name="Int. J. Syst. Evol. Microbiol.">
        <title>Complete genome sequence of Corynebacterium casei LMG S-19264T (=DSM 44701T), isolated from a smear-ripened cheese.</title>
        <authorList>
            <consortium name="US DOE Joint Genome Institute (JGI-PGF)"/>
            <person name="Walter F."/>
            <person name="Albersmeier A."/>
            <person name="Kalinowski J."/>
            <person name="Ruckert C."/>
        </authorList>
    </citation>
    <scope>NUCLEOTIDE SEQUENCE</scope>
    <source>
        <strain evidence="3">CGMCC 1.15085</strain>
    </source>
</reference>
<accession>A0A916WW38</accession>
<dbReference type="SUPFAM" id="SSF52402">
    <property type="entry name" value="Adenine nucleotide alpha hydrolases-like"/>
    <property type="match status" value="2"/>
</dbReference>
<feature type="domain" description="UspA" evidence="2">
    <location>
        <begin position="148"/>
        <end position="285"/>
    </location>
</feature>
<dbReference type="PANTHER" id="PTHR46268:SF6">
    <property type="entry name" value="UNIVERSAL STRESS PROTEIN UP12"/>
    <property type="match status" value="1"/>
</dbReference>
<dbReference type="InterPro" id="IPR006016">
    <property type="entry name" value="UspA"/>
</dbReference>
<dbReference type="Gene3D" id="3.40.50.620">
    <property type="entry name" value="HUPs"/>
    <property type="match status" value="2"/>
</dbReference>
<comment type="similarity">
    <text evidence="1">Belongs to the universal stress protein A family.</text>
</comment>
<evidence type="ECO:0000313" key="3">
    <source>
        <dbReference type="EMBL" id="GGB34597.1"/>
    </source>
</evidence>
<dbReference type="InterPro" id="IPR014729">
    <property type="entry name" value="Rossmann-like_a/b/a_fold"/>
</dbReference>
<proteinExistence type="inferred from homology"/>
<evidence type="ECO:0000313" key="4">
    <source>
        <dbReference type="Proteomes" id="UP000636793"/>
    </source>
</evidence>
<feature type="domain" description="UspA" evidence="2">
    <location>
        <begin position="9"/>
        <end position="137"/>
    </location>
</feature>
<name>A0A916WW38_9MICO</name>
<keyword evidence="4" id="KW-1185">Reference proteome</keyword>